<dbReference type="KEGG" id="nhy:JQS43_12120"/>
<keyword evidence="2" id="KW-1133">Transmembrane helix</keyword>
<protein>
    <submittedName>
        <fullName evidence="3">Uncharacterized protein</fullName>
    </submittedName>
</protein>
<evidence type="ECO:0000256" key="1">
    <source>
        <dbReference type="SAM" id="MobiDB-lite"/>
    </source>
</evidence>
<evidence type="ECO:0000313" key="4">
    <source>
        <dbReference type="Proteomes" id="UP000662857"/>
    </source>
</evidence>
<keyword evidence="4" id="KW-1185">Reference proteome</keyword>
<evidence type="ECO:0000256" key="2">
    <source>
        <dbReference type="SAM" id="Phobius"/>
    </source>
</evidence>
<feature type="compositionally biased region" description="Acidic residues" evidence="1">
    <location>
        <begin position="156"/>
        <end position="198"/>
    </location>
</feature>
<dbReference type="Proteomes" id="UP000662857">
    <property type="component" value="Chromosome"/>
</dbReference>
<evidence type="ECO:0000313" key="3">
    <source>
        <dbReference type="EMBL" id="QSB16944.1"/>
    </source>
</evidence>
<gene>
    <name evidence="3" type="ORF">JQS43_12120</name>
</gene>
<sequence>MTARSELRRQLREQRRVRRLALAVTVTLALAAPLVYFGILFATRDPVLNSLDRLPVPAWAAQSPEDRIVTGSRWCIIDCRFRERTLESSGEPAETTEVYQAALREAGWAPWQVEGCPQVEVDGDYSCWTRDEYTLDLWVRPPECAYDPLNLRPDLETEDSEGEDSEGTDPEDEEPEGDPDGDEPGGDSEEQAGDETAEECSGSVVQIKMQNRVSDERGLPGAPGQGPGGPPADSPVGATPTPPASAPPTEPPA</sequence>
<keyword evidence="2" id="KW-0812">Transmembrane</keyword>
<name>A0A895YGE3_9ACTN</name>
<reference evidence="3" key="1">
    <citation type="submission" date="2021-02" db="EMBL/GenBank/DDBJ databases">
        <title>Natrosporangium hydrolyticum gen. nov., sp. nov, a haloalkaliphilic actinobacterium from a soda solonchak soil.</title>
        <authorList>
            <person name="Sorokin D.Y."/>
            <person name="Khijniak T.V."/>
            <person name="Zakharycheva A.P."/>
            <person name="Boueva O.V."/>
            <person name="Ariskina E.V."/>
            <person name="Hahnke R.L."/>
            <person name="Bunk B."/>
            <person name="Sproer C."/>
            <person name="Schumann P."/>
            <person name="Evtushenko L.I."/>
            <person name="Kublanov I.V."/>
        </authorList>
    </citation>
    <scope>NUCLEOTIDE SEQUENCE</scope>
    <source>
        <strain evidence="3">DSM 106523</strain>
    </source>
</reference>
<feature type="compositionally biased region" description="Pro residues" evidence="1">
    <location>
        <begin position="240"/>
        <end position="253"/>
    </location>
</feature>
<dbReference type="RefSeq" id="WP_239679604.1">
    <property type="nucleotide sequence ID" value="NZ_CP070499.1"/>
</dbReference>
<dbReference type="AlphaFoldDB" id="A0A895YGE3"/>
<proteinExistence type="predicted"/>
<dbReference type="EMBL" id="CP070499">
    <property type="protein sequence ID" value="QSB16944.1"/>
    <property type="molecule type" value="Genomic_DNA"/>
</dbReference>
<feature type="region of interest" description="Disordered" evidence="1">
    <location>
        <begin position="148"/>
        <end position="253"/>
    </location>
</feature>
<keyword evidence="2" id="KW-0472">Membrane</keyword>
<accession>A0A895YGE3</accession>
<feature type="transmembrane region" description="Helical" evidence="2">
    <location>
        <begin position="20"/>
        <end position="42"/>
    </location>
</feature>
<organism evidence="3 4">
    <name type="scientific">Natronosporangium hydrolyticum</name>
    <dbReference type="NCBI Taxonomy" id="2811111"/>
    <lineage>
        <taxon>Bacteria</taxon>
        <taxon>Bacillati</taxon>
        <taxon>Actinomycetota</taxon>
        <taxon>Actinomycetes</taxon>
        <taxon>Micromonosporales</taxon>
        <taxon>Micromonosporaceae</taxon>
        <taxon>Natronosporangium</taxon>
    </lineage>
</organism>